<name>A0ABQ5FUZ1_9ASTR</name>
<comment type="caution">
    <text evidence="3">The sequence shown here is derived from an EMBL/GenBank/DDBJ whole genome shotgun (WGS) entry which is preliminary data.</text>
</comment>
<dbReference type="EMBL" id="BQNB010017749">
    <property type="protein sequence ID" value="GJT66799.1"/>
    <property type="molecule type" value="Genomic_DNA"/>
</dbReference>
<evidence type="ECO:0000313" key="4">
    <source>
        <dbReference type="Proteomes" id="UP001151760"/>
    </source>
</evidence>
<dbReference type="Proteomes" id="UP001151760">
    <property type="component" value="Unassembled WGS sequence"/>
</dbReference>
<evidence type="ECO:0000313" key="3">
    <source>
        <dbReference type="EMBL" id="GJT66799.1"/>
    </source>
</evidence>
<feature type="coiled-coil region" evidence="1">
    <location>
        <begin position="82"/>
        <end position="116"/>
    </location>
</feature>
<protein>
    <submittedName>
        <fullName evidence="3">Uncharacterized protein</fullName>
    </submittedName>
</protein>
<keyword evidence="1" id="KW-0175">Coiled coil</keyword>
<sequence length="437" mass="50214">MAEVRLFAEHNIHANEQQHSEQSESVYDTYLLEKVDGNTIPKSTYMSHRGGEIDQNVDDEKCQVLCPLLDPSFDNMTTKFLNQFLESENISLKKTVAQLQKDFSRMETNCVNMELKYQNQVLKNGQHGQILNETSNKAKIKKEIEVLETINIELEHSVAKLLTENEKSHKENEHLKQTYKDLYESIKKTRVQTKDHNDSLIAKINSKTVENADLKAQIQEKVFANVALKKELRKLKGNNVDTKFAKPSILRKPVLQPPRNQSVVRQPNAFKFERPNFLKPRFASQVDVNNVLSKPVTPHYLPKVREYVFVKPHHVIASGSPKNSSKESYGSNDTTHNYYLEEAKKKTQDKNRNLKPREISSTRTHHTPNACTQKPRSYNQTSRNFPASKSSEETLKDVQKADHSRNPSSFSDSKHFVYSTCQKCVFNANHDACIKNS</sequence>
<evidence type="ECO:0000256" key="2">
    <source>
        <dbReference type="SAM" id="MobiDB-lite"/>
    </source>
</evidence>
<feature type="compositionally biased region" description="Basic and acidic residues" evidence="2">
    <location>
        <begin position="342"/>
        <end position="360"/>
    </location>
</feature>
<gene>
    <name evidence="3" type="ORF">Tco_1018279</name>
</gene>
<reference evidence="3" key="2">
    <citation type="submission" date="2022-01" db="EMBL/GenBank/DDBJ databases">
        <authorList>
            <person name="Yamashiro T."/>
            <person name="Shiraishi A."/>
            <person name="Satake H."/>
            <person name="Nakayama K."/>
        </authorList>
    </citation>
    <scope>NUCLEOTIDE SEQUENCE</scope>
</reference>
<reference evidence="3" key="1">
    <citation type="journal article" date="2022" name="Int. J. Mol. Sci.">
        <title>Draft Genome of Tanacetum Coccineum: Genomic Comparison of Closely Related Tanacetum-Family Plants.</title>
        <authorList>
            <person name="Yamashiro T."/>
            <person name="Shiraishi A."/>
            <person name="Nakayama K."/>
            <person name="Satake H."/>
        </authorList>
    </citation>
    <scope>NUCLEOTIDE SEQUENCE</scope>
</reference>
<feature type="region of interest" description="Disordered" evidence="2">
    <location>
        <begin position="342"/>
        <end position="412"/>
    </location>
</feature>
<accession>A0ABQ5FUZ1</accession>
<keyword evidence="4" id="KW-1185">Reference proteome</keyword>
<feature type="compositionally biased region" description="Basic and acidic residues" evidence="2">
    <location>
        <begin position="390"/>
        <end position="405"/>
    </location>
</feature>
<feature type="compositionally biased region" description="Polar residues" evidence="2">
    <location>
        <begin position="361"/>
        <end position="389"/>
    </location>
</feature>
<organism evidence="3 4">
    <name type="scientific">Tanacetum coccineum</name>
    <dbReference type="NCBI Taxonomy" id="301880"/>
    <lineage>
        <taxon>Eukaryota</taxon>
        <taxon>Viridiplantae</taxon>
        <taxon>Streptophyta</taxon>
        <taxon>Embryophyta</taxon>
        <taxon>Tracheophyta</taxon>
        <taxon>Spermatophyta</taxon>
        <taxon>Magnoliopsida</taxon>
        <taxon>eudicotyledons</taxon>
        <taxon>Gunneridae</taxon>
        <taxon>Pentapetalae</taxon>
        <taxon>asterids</taxon>
        <taxon>campanulids</taxon>
        <taxon>Asterales</taxon>
        <taxon>Asteraceae</taxon>
        <taxon>Asteroideae</taxon>
        <taxon>Anthemideae</taxon>
        <taxon>Anthemidinae</taxon>
        <taxon>Tanacetum</taxon>
    </lineage>
</organism>
<evidence type="ECO:0000256" key="1">
    <source>
        <dbReference type="SAM" id="Coils"/>
    </source>
</evidence>
<proteinExistence type="predicted"/>